<sequence>MTSTKSAEVGSPRRPQTIDIHSQCSAPAIGSVSPTAQAMEMPWRPRVAVDLAAAAASTHRPVSPARNGGRLVGYEDSERRYRCCQRQRPSHLAPARRLETAWEKRKAKNKLKCSSKMFNICLFSFTRMLSI</sequence>
<evidence type="ECO:0000313" key="3">
    <source>
        <dbReference type="Proteomes" id="UP000244336"/>
    </source>
</evidence>
<proteinExistence type="predicted"/>
<keyword evidence="3" id="KW-1185">Reference proteome</keyword>
<reference evidence="2 3" key="1">
    <citation type="submission" date="2018-04" db="EMBL/GenBank/DDBJ databases">
        <title>WGS assembly of Panicum hallii var. hallii HAL2.</title>
        <authorList>
            <person name="Lovell J."/>
            <person name="Jenkins J."/>
            <person name="Lowry D."/>
            <person name="Mamidi S."/>
            <person name="Sreedasyam A."/>
            <person name="Weng X."/>
            <person name="Barry K."/>
            <person name="Bonette J."/>
            <person name="Campitelli B."/>
            <person name="Daum C."/>
            <person name="Gordon S."/>
            <person name="Gould B."/>
            <person name="Lipzen A."/>
            <person name="MacQueen A."/>
            <person name="Palacio-Mejia J."/>
            <person name="Plott C."/>
            <person name="Shakirov E."/>
            <person name="Shu S."/>
            <person name="Yoshinaga Y."/>
            <person name="Zane M."/>
            <person name="Rokhsar D."/>
            <person name="Grimwood J."/>
            <person name="Schmutz J."/>
            <person name="Juenger T."/>
        </authorList>
    </citation>
    <scope>NUCLEOTIDE SEQUENCE [LARGE SCALE GENOMIC DNA]</scope>
    <source>
        <strain evidence="3">cv. HAL2</strain>
    </source>
</reference>
<evidence type="ECO:0000313" key="2">
    <source>
        <dbReference type="EMBL" id="PUZ38089.1"/>
    </source>
</evidence>
<protein>
    <submittedName>
        <fullName evidence="2">Uncharacterized protein</fullName>
    </submittedName>
</protein>
<dbReference type="Gramene" id="PUZ38089">
    <property type="protein sequence ID" value="PUZ38089"/>
    <property type="gene ID" value="GQ55_9G169000"/>
</dbReference>
<feature type="region of interest" description="Disordered" evidence="1">
    <location>
        <begin position="1"/>
        <end position="26"/>
    </location>
</feature>
<dbReference type="Proteomes" id="UP000244336">
    <property type="component" value="Chromosome 9"/>
</dbReference>
<organism evidence="2 3">
    <name type="scientific">Panicum hallii var. hallii</name>
    <dbReference type="NCBI Taxonomy" id="1504633"/>
    <lineage>
        <taxon>Eukaryota</taxon>
        <taxon>Viridiplantae</taxon>
        <taxon>Streptophyta</taxon>
        <taxon>Embryophyta</taxon>
        <taxon>Tracheophyta</taxon>
        <taxon>Spermatophyta</taxon>
        <taxon>Magnoliopsida</taxon>
        <taxon>Liliopsida</taxon>
        <taxon>Poales</taxon>
        <taxon>Poaceae</taxon>
        <taxon>PACMAD clade</taxon>
        <taxon>Panicoideae</taxon>
        <taxon>Panicodae</taxon>
        <taxon>Paniceae</taxon>
        <taxon>Panicinae</taxon>
        <taxon>Panicum</taxon>
        <taxon>Panicum sect. Panicum</taxon>
    </lineage>
</organism>
<dbReference type="AlphaFoldDB" id="A0A2T7C418"/>
<accession>A0A2T7C418</accession>
<dbReference type="EMBL" id="CM009757">
    <property type="protein sequence ID" value="PUZ38089.1"/>
    <property type="molecule type" value="Genomic_DNA"/>
</dbReference>
<name>A0A2T7C418_9POAL</name>
<gene>
    <name evidence="2" type="ORF">GQ55_9G169000</name>
</gene>
<evidence type="ECO:0000256" key="1">
    <source>
        <dbReference type="SAM" id="MobiDB-lite"/>
    </source>
</evidence>